<keyword evidence="9" id="KW-1185">Reference proteome</keyword>
<sequence length="594" mass="68270">MDGNLDSSYTIFFDLFKPDELIGEAFLHGESNIKATEYLGVLDKKKLVNFTEDLFADPWTNLVFSHKDVFTDLPKKSTTSGDLVRTLNSLTPSESLIERKVKELKLRESDKIDYRFSRITIEVADMNGIDLHSNEPLKAKLLGYGVIRLFKDRDETQSDIQEAHVKGDETMVAILSVPFYFSASDLLLGFFNAKVRNQVTHFRLIRTQTPNRFMVLMKFKNHKDAQEFVDNYNGAPFNSMEPETCQVVFIKEILFRPNKHEHETLSTIPYLLDDPFTTNDTTTVNTSSQMIELASCPVCLERLDSTITGLLTIPCQHTFHCQCLSKWKDDSCPVCRYSAKLDVRQNIASEQEEKCLTCGASDNLWICLICGHIGCGRYDLGHAIDHYNETSHCFAMETTSQRVWDYAGDNYVHRLVQNEADGKLVELPVRSGKERVAGSSSNEEKVEKIGFEYSKMLIAQLESQREYYEMKFEEANNKVLLANDNLHEMKDNIAELKKEFDKLKQSKQDTPKPVKDVETEKKYKEELLLNQALSEKIDYLSKENEELKAKNTELQEQVTDIMFYLESQEKFKNASNEVKEGKVIMKPGRKGRRK</sequence>
<evidence type="ECO:0000313" key="8">
    <source>
        <dbReference type="EMBL" id="KAH3670967.1"/>
    </source>
</evidence>
<dbReference type="PROSITE" id="PS50271">
    <property type="entry name" value="ZF_UBP"/>
    <property type="match status" value="1"/>
</dbReference>
<accession>A0A9P8PF99</accession>
<dbReference type="Pfam" id="PF02148">
    <property type="entry name" value="zf-UBP"/>
    <property type="match status" value="1"/>
</dbReference>
<dbReference type="GO" id="GO:0008270">
    <property type="term" value="F:zinc ion binding"/>
    <property type="evidence" value="ECO:0007669"/>
    <property type="project" value="UniProtKB-KW"/>
</dbReference>
<dbReference type="Pfam" id="PF07576">
    <property type="entry name" value="BRAP2"/>
    <property type="match status" value="1"/>
</dbReference>
<dbReference type="SMART" id="SM00290">
    <property type="entry name" value="ZnF_UBP"/>
    <property type="match status" value="1"/>
</dbReference>
<evidence type="ECO:0000259" key="6">
    <source>
        <dbReference type="PROSITE" id="PS50089"/>
    </source>
</evidence>
<dbReference type="GO" id="GO:0016567">
    <property type="term" value="P:protein ubiquitination"/>
    <property type="evidence" value="ECO:0007669"/>
    <property type="project" value="TreeGrafter"/>
</dbReference>
<dbReference type="OrthoDB" id="273556at2759"/>
<feature type="coiled-coil region" evidence="5">
    <location>
        <begin position="458"/>
        <end position="506"/>
    </location>
</feature>
<dbReference type="GeneID" id="70232646"/>
<dbReference type="InterPro" id="IPR013083">
    <property type="entry name" value="Znf_RING/FYVE/PHD"/>
</dbReference>
<dbReference type="Proteomes" id="UP000769157">
    <property type="component" value="Unassembled WGS sequence"/>
</dbReference>
<keyword evidence="3" id="KW-0862">Zinc</keyword>
<dbReference type="Gene3D" id="3.30.40.10">
    <property type="entry name" value="Zinc/RING finger domain, C3HC4 (zinc finger)"/>
    <property type="match status" value="2"/>
</dbReference>
<reference evidence="8" key="1">
    <citation type="journal article" date="2021" name="Open Biol.">
        <title>Shared evolutionary footprints suggest mitochondrial oxidative damage underlies multiple complex I losses in fungi.</title>
        <authorList>
            <person name="Schikora-Tamarit M.A."/>
            <person name="Marcet-Houben M."/>
            <person name="Nosek J."/>
            <person name="Gabaldon T."/>
        </authorList>
    </citation>
    <scope>NUCLEOTIDE SEQUENCE</scope>
    <source>
        <strain evidence="8">CBS6075</strain>
    </source>
</reference>
<name>A0A9P8PF99_9ASCO</name>
<dbReference type="PANTHER" id="PTHR24007:SF7">
    <property type="entry name" value="BRCA1-ASSOCIATED PROTEIN"/>
    <property type="match status" value="1"/>
</dbReference>
<feature type="domain" description="UBP-type" evidence="7">
    <location>
        <begin position="330"/>
        <end position="431"/>
    </location>
</feature>
<dbReference type="InterPro" id="IPR047243">
    <property type="entry name" value="RING-H2_BRAP2"/>
</dbReference>
<dbReference type="GO" id="GO:0007265">
    <property type="term" value="P:Ras protein signal transduction"/>
    <property type="evidence" value="ECO:0007669"/>
    <property type="project" value="TreeGrafter"/>
</dbReference>
<evidence type="ECO:0000313" key="9">
    <source>
        <dbReference type="Proteomes" id="UP000769157"/>
    </source>
</evidence>
<dbReference type="InterPro" id="IPR001607">
    <property type="entry name" value="Znf_UBP"/>
</dbReference>
<dbReference type="GO" id="GO:0061630">
    <property type="term" value="F:ubiquitin protein ligase activity"/>
    <property type="evidence" value="ECO:0007669"/>
    <property type="project" value="TreeGrafter"/>
</dbReference>
<feature type="domain" description="RING-type" evidence="6">
    <location>
        <begin position="296"/>
        <end position="336"/>
    </location>
</feature>
<dbReference type="PROSITE" id="PS50089">
    <property type="entry name" value="ZF_RING_2"/>
    <property type="match status" value="1"/>
</dbReference>
<dbReference type="GO" id="GO:0005737">
    <property type="term" value="C:cytoplasm"/>
    <property type="evidence" value="ECO:0007669"/>
    <property type="project" value="TreeGrafter"/>
</dbReference>
<evidence type="ECO:0000256" key="3">
    <source>
        <dbReference type="ARBA" id="ARBA00022833"/>
    </source>
</evidence>
<evidence type="ECO:0000256" key="5">
    <source>
        <dbReference type="SAM" id="Coils"/>
    </source>
</evidence>
<evidence type="ECO:0000256" key="4">
    <source>
        <dbReference type="PROSITE-ProRule" id="PRU00502"/>
    </source>
</evidence>
<dbReference type="InterPro" id="IPR011422">
    <property type="entry name" value="BRAP2/ETP1_RRM"/>
</dbReference>
<dbReference type="InterPro" id="IPR034931">
    <property type="entry name" value="ETP1_RRM"/>
</dbReference>
<keyword evidence="2 4" id="KW-0863">Zinc-finger</keyword>
<keyword evidence="1" id="KW-0479">Metal-binding</keyword>
<dbReference type="AlphaFoldDB" id="A0A9P8PF99"/>
<dbReference type="PANTHER" id="PTHR24007">
    <property type="entry name" value="BRCA1-ASSOCIATED PROTEIN"/>
    <property type="match status" value="1"/>
</dbReference>
<keyword evidence="5" id="KW-0175">Coiled coil</keyword>
<dbReference type="InterPro" id="IPR001841">
    <property type="entry name" value="Znf_RING"/>
</dbReference>
<evidence type="ECO:0000259" key="7">
    <source>
        <dbReference type="PROSITE" id="PS50271"/>
    </source>
</evidence>
<dbReference type="RefSeq" id="XP_046064335.1">
    <property type="nucleotide sequence ID" value="XM_046208117.1"/>
</dbReference>
<protein>
    <submittedName>
        <fullName evidence="8">Uncharacterized protein</fullName>
    </submittedName>
</protein>
<evidence type="ECO:0000256" key="2">
    <source>
        <dbReference type="ARBA" id="ARBA00022771"/>
    </source>
</evidence>
<evidence type="ECO:0000256" key="1">
    <source>
        <dbReference type="ARBA" id="ARBA00022723"/>
    </source>
</evidence>
<dbReference type="SUPFAM" id="SSF57850">
    <property type="entry name" value="RING/U-box"/>
    <property type="match status" value="2"/>
</dbReference>
<dbReference type="CDD" id="cd16457">
    <property type="entry name" value="RING-H2_BRAP2"/>
    <property type="match status" value="1"/>
</dbReference>
<gene>
    <name evidence="8" type="ORF">OGAPHI_000678</name>
</gene>
<proteinExistence type="predicted"/>
<reference evidence="8" key="2">
    <citation type="submission" date="2021-01" db="EMBL/GenBank/DDBJ databases">
        <authorList>
            <person name="Schikora-Tamarit M.A."/>
        </authorList>
    </citation>
    <scope>NUCLEOTIDE SEQUENCE</scope>
    <source>
        <strain evidence="8">CBS6075</strain>
    </source>
</reference>
<feature type="coiled-coil region" evidence="5">
    <location>
        <begin position="530"/>
        <end position="560"/>
    </location>
</feature>
<dbReference type="CDD" id="cd12717">
    <property type="entry name" value="RRM_ETP1"/>
    <property type="match status" value="1"/>
</dbReference>
<organism evidence="8 9">
    <name type="scientific">Ogataea philodendri</name>
    <dbReference type="NCBI Taxonomy" id="1378263"/>
    <lineage>
        <taxon>Eukaryota</taxon>
        <taxon>Fungi</taxon>
        <taxon>Dikarya</taxon>
        <taxon>Ascomycota</taxon>
        <taxon>Saccharomycotina</taxon>
        <taxon>Pichiomycetes</taxon>
        <taxon>Pichiales</taxon>
        <taxon>Pichiaceae</taxon>
        <taxon>Ogataea</taxon>
    </lineage>
</organism>
<dbReference type="EMBL" id="JAEUBE010000084">
    <property type="protein sequence ID" value="KAH3670967.1"/>
    <property type="molecule type" value="Genomic_DNA"/>
</dbReference>
<dbReference type="SMART" id="SM00184">
    <property type="entry name" value="RING"/>
    <property type="match status" value="1"/>
</dbReference>
<comment type="caution">
    <text evidence="8">The sequence shown here is derived from an EMBL/GenBank/DDBJ whole genome shotgun (WGS) entry which is preliminary data.</text>
</comment>
<dbReference type="Pfam" id="PF13639">
    <property type="entry name" value="zf-RING_2"/>
    <property type="match status" value="1"/>
</dbReference>